<name>A0AA40AHJ5_9PEZI</name>
<comment type="caution">
    <text evidence="2">The sequence shown here is derived from an EMBL/GenBank/DDBJ whole genome shotgun (WGS) entry which is preliminary data.</text>
</comment>
<dbReference type="Proteomes" id="UP001172102">
    <property type="component" value="Unassembled WGS sequence"/>
</dbReference>
<reference evidence="2" key="1">
    <citation type="submission" date="2023-06" db="EMBL/GenBank/DDBJ databases">
        <title>Genome-scale phylogeny and comparative genomics of the fungal order Sordariales.</title>
        <authorList>
            <consortium name="Lawrence Berkeley National Laboratory"/>
            <person name="Hensen N."/>
            <person name="Bonometti L."/>
            <person name="Westerberg I."/>
            <person name="Brannstrom I.O."/>
            <person name="Guillou S."/>
            <person name="Cros-Aarteil S."/>
            <person name="Calhoun S."/>
            <person name="Haridas S."/>
            <person name="Kuo A."/>
            <person name="Mondo S."/>
            <person name="Pangilinan J."/>
            <person name="Riley R."/>
            <person name="Labutti K."/>
            <person name="Andreopoulos B."/>
            <person name="Lipzen A."/>
            <person name="Chen C."/>
            <person name="Yanf M."/>
            <person name="Daum C."/>
            <person name="Ng V."/>
            <person name="Clum A."/>
            <person name="Steindorff A."/>
            <person name="Ohm R."/>
            <person name="Martin F."/>
            <person name="Silar P."/>
            <person name="Natvig D."/>
            <person name="Lalanne C."/>
            <person name="Gautier V."/>
            <person name="Ament-Velasquez S.L."/>
            <person name="Kruys A."/>
            <person name="Hutchinson M.I."/>
            <person name="Powell A.J."/>
            <person name="Barry K."/>
            <person name="Miller A.N."/>
            <person name="Grigoriev I.V."/>
            <person name="Debuchy R."/>
            <person name="Gladieux P."/>
            <person name="Thoren M.H."/>
            <person name="Johannesson H."/>
        </authorList>
    </citation>
    <scope>NUCLEOTIDE SEQUENCE</scope>
    <source>
        <strain evidence="2">SMH4607-1</strain>
    </source>
</reference>
<accession>A0AA40AHJ5</accession>
<protein>
    <recommendedName>
        <fullName evidence="4">Heterokaryon incompatibility domain-containing protein</fullName>
    </recommendedName>
</protein>
<gene>
    <name evidence="2" type="ORF">B0H67DRAFT_582114</name>
</gene>
<evidence type="ECO:0000313" key="2">
    <source>
        <dbReference type="EMBL" id="KAK0715973.1"/>
    </source>
</evidence>
<feature type="region of interest" description="Disordered" evidence="1">
    <location>
        <begin position="521"/>
        <end position="549"/>
    </location>
</feature>
<evidence type="ECO:0000256" key="1">
    <source>
        <dbReference type="SAM" id="MobiDB-lite"/>
    </source>
</evidence>
<proteinExistence type="predicted"/>
<evidence type="ECO:0008006" key="4">
    <source>
        <dbReference type="Google" id="ProtNLM"/>
    </source>
</evidence>
<sequence>MDLVYSRATRSIALMDSVLRSETHLAALCTLYGWGRQKTQLRKMIGGPLEIQAWLQTENAVALFELISNERWSTRAWVLQEAFSAGEKMSLLFRRPENTLPVGGSSLFMPHISLSEIAIQMDDLSSCVGWANELYTRRAPVYARELDPGIDKYAQKHEAQIAMLFRKLVTQFVPPTKAEGSFSKYRIGYPKRSCNAAAALSFLRCRDNLVVSDRASIFANLCDYDYRLDMAEVGKRGHPLSACILALAFLNGDYSLLIPEVYDVDEGDDEPAPFLIPSRAQLRRICYFIPNPPTVAIPQAKHHFSLLENGGVAFPGLLWKVDQRLDMVWLREIYGTSWTILSFYHRYFEHVQGGRKVVDLVRPLVSFFEQRSPSDFDELVSIGRGILDMDDPESWKPPFDRRALDLELGAVYYSILLKLILFLRFNKEFGLADAIWNSTQGLLWPIEGKFKEDGDVPVSVKDFPEKLPATLNVDEVLRFDKNPKGDGWLQTWIINRIMATGELWYGSLVRTSKDDTWVETTYASETEREGSADAEGKAAGEQDEQDEQDELAKDIASLALDQPEAKTTVAISQQDSSAKAADGDPKVEVGSSTKPIHGRYFKQMINNILIQKVMAATVEAGHKADRDLFIDDPGSYVLFMQAAQTSVEEQDLVLGTRRAFFDVGRPTMIVTPFSTSMELLPRPPTRAMGASWEVVPDDEEHEGKPRVEIQGRGRVELEQVFRFVRAVRGMWAVGTYPTTRYAVVSDEPEEV</sequence>
<evidence type="ECO:0000313" key="3">
    <source>
        <dbReference type="Proteomes" id="UP001172102"/>
    </source>
</evidence>
<dbReference type="AlphaFoldDB" id="A0AA40AHJ5"/>
<feature type="compositionally biased region" description="Basic and acidic residues" evidence="1">
    <location>
        <begin position="525"/>
        <end position="540"/>
    </location>
</feature>
<feature type="region of interest" description="Disordered" evidence="1">
    <location>
        <begin position="566"/>
        <end position="591"/>
    </location>
</feature>
<organism evidence="2 3">
    <name type="scientific">Lasiosphaeris hirsuta</name>
    <dbReference type="NCBI Taxonomy" id="260670"/>
    <lineage>
        <taxon>Eukaryota</taxon>
        <taxon>Fungi</taxon>
        <taxon>Dikarya</taxon>
        <taxon>Ascomycota</taxon>
        <taxon>Pezizomycotina</taxon>
        <taxon>Sordariomycetes</taxon>
        <taxon>Sordariomycetidae</taxon>
        <taxon>Sordariales</taxon>
        <taxon>Lasiosphaeriaceae</taxon>
        <taxon>Lasiosphaeris</taxon>
    </lineage>
</organism>
<feature type="non-terminal residue" evidence="2">
    <location>
        <position position="751"/>
    </location>
</feature>
<keyword evidence="3" id="KW-1185">Reference proteome</keyword>
<dbReference type="EMBL" id="JAUKUA010000004">
    <property type="protein sequence ID" value="KAK0715973.1"/>
    <property type="molecule type" value="Genomic_DNA"/>
</dbReference>